<proteinExistence type="predicted"/>
<reference evidence="3" key="1">
    <citation type="submission" date="2013-09" db="EMBL/GenBank/DDBJ databases">
        <title>Corchorus olitorius genome sequencing.</title>
        <authorList>
            <person name="Alam M."/>
            <person name="Haque M.S."/>
            <person name="Islam M.S."/>
            <person name="Emdad E.M."/>
            <person name="Islam M.M."/>
            <person name="Ahmed B."/>
            <person name="Halim A."/>
            <person name="Hossen Q.M.M."/>
            <person name="Hossain M.Z."/>
            <person name="Ahmed R."/>
            <person name="Khan M.M."/>
            <person name="Islam R."/>
            <person name="Rashid M.M."/>
            <person name="Khan S.A."/>
            <person name="Rahman M.S."/>
            <person name="Alam M."/>
            <person name="Yahiya A.S."/>
            <person name="Khan M.S."/>
            <person name="Azam M.S."/>
            <person name="Haque T."/>
            <person name="Lashkar M.Z.H."/>
            <person name="Akhand A.I."/>
            <person name="Morshed G."/>
            <person name="Roy S."/>
            <person name="Uddin K.S."/>
            <person name="Rabeya T."/>
            <person name="Hossain A.S."/>
            <person name="Chowdhury A."/>
            <person name="Snigdha A.R."/>
            <person name="Mortoza M.S."/>
            <person name="Matin S.A."/>
            <person name="Hoque S.M.E."/>
            <person name="Islam M.K."/>
            <person name="Roy D.K."/>
            <person name="Haider R."/>
            <person name="Moosa M.M."/>
            <person name="Elias S.M."/>
            <person name="Hasan A.M."/>
            <person name="Jahan S."/>
            <person name="Shafiuddin M."/>
            <person name="Mahmood N."/>
            <person name="Shommy N.S."/>
        </authorList>
    </citation>
    <scope>NUCLEOTIDE SEQUENCE [LARGE SCALE GENOMIC DNA]</scope>
    <source>
        <strain evidence="3">cv. O-4</strain>
    </source>
</reference>
<gene>
    <name evidence="2" type="ORF">COLO4_02087</name>
</gene>
<evidence type="ECO:0000256" key="1">
    <source>
        <dbReference type="SAM" id="MobiDB-lite"/>
    </source>
</evidence>
<comment type="caution">
    <text evidence="2">The sequence shown here is derived from an EMBL/GenBank/DDBJ whole genome shotgun (WGS) entry which is preliminary data.</text>
</comment>
<name>A0A1R3L1H7_9ROSI</name>
<dbReference type="EMBL" id="AWUE01004872">
    <property type="protein sequence ID" value="OMP13206.1"/>
    <property type="molecule type" value="Genomic_DNA"/>
</dbReference>
<dbReference type="AlphaFoldDB" id="A0A1R3L1H7"/>
<dbReference type="Proteomes" id="UP000187203">
    <property type="component" value="Unassembled WGS sequence"/>
</dbReference>
<feature type="region of interest" description="Disordered" evidence="1">
    <location>
        <begin position="23"/>
        <end position="44"/>
    </location>
</feature>
<accession>A0A1R3L1H7</accession>
<organism evidence="2 3">
    <name type="scientific">Corchorus olitorius</name>
    <dbReference type="NCBI Taxonomy" id="93759"/>
    <lineage>
        <taxon>Eukaryota</taxon>
        <taxon>Viridiplantae</taxon>
        <taxon>Streptophyta</taxon>
        <taxon>Embryophyta</taxon>
        <taxon>Tracheophyta</taxon>
        <taxon>Spermatophyta</taxon>
        <taxon>Magnoliopsida</taxon>
        <taxon>eudicotyledons</taxon>
        <taxon>Gunneridae</taxon>
        <taxon>Pentapetalae</taxon>
        <taxon>rosids</taxon>
        <taxon>malvids</taxon>
        <taxon>Malvales</taxon>
        <taxon>Malvaceae</taxon>
        <taxon>Grewioideae</taxon>
        <taxon>Apeibeae</taxon>
        <taxon>Corchorus</taxon>
    </lineage>
</organism>
<feature type="compositionally biased region" description="Low complexity" evidence="1">
    <location>
        <begin position="90"/>
        <end position="100"/>
    </location>
</feature>
<sequence>MVVIAGKLQRVAMALVDAAQNLRRDTDANPGQHTKHNDAADGGEKRHVLLRAHANLFDEQARRCQLIAGIQQHRGQAGERNRVKQSAEPQATNQQQHAVQQNRQFGLGTHADVDRTAHNHRGNGHRTEQAGGQVTDALREHLFIR</sequence>
<protein>
    <submittedName>
        <fullName evidence="2">Uncharacterized protein</fullName>
    </submittedName>
</protein>
<evidence type="ECO:0000313" key="2">
    <source>
        <dbReference type="EMBL" id="OMP13206.1"/>
    </source>
</evidence>
<feature type="compositionally biased region" description="Basic and acidic residues" evidence="1">
    <location>
        <begin position="35"/>
        <end position="44"/>
    </location>
</feature>
<feature type="region of interest" description="Disordered" evidence="1">
    <location>
        <begin position="73"/>
        <end position="100"/>
    </location>
</feature>
<feature type="region of interest" description="Disordered" evidence="1">
    <location>
        <begin position="114"/>
        <end position="135"/>
    </location>
</feature>
<keyword evidence="3" id="KW-1185">Reference proteome</keyword>
<evidence type="ECO:0000313" key="3">
    <source>
        <dbReference type="Proteomes" id="UP000187203"/>
    </source>
</evidence>